<dbReference type="GO" id="GO:0004190">
    <property type="term" value="F:aspartic-type endopeptidase activity"/>
    <property type="evidence" value="ECO:0007669"/>
    <property type="project" value="InterPro"/>
</dbReference>
<keyword evidence="1" id="KW-0812">Transmembrane</keyword>
<dbReference type="RefSeq" id="WP_182997698.1">
    <property type="nucleotide sequence ID" value="NZ_JABEQJ010000014.1"/>
</dbReference>
<gene>
    <name evidence="3" type="ORF">HLH48_11745</name>
</gene>
<dbReference type="AlphaFoldDB" id="A0A7W4IDG8"/>
<evidence type="ECO:0000256" key="1">
    <source>
        <dbReference type="SAM" id="Phobius"/>
    </source>
</evidence>
<evidence type="ECO:0000313" key="3">
    <source>
        <dbReference type="EMBL" id="MBB2160835.1"/>
    </source>
</evidence>
<dbReference type="Gene3D" id="1.20.120.1220">
    <property type="match status" value="1"/>
</dbReference>
<feature type="domain" description="Prepilin type IV endopeptidase peptidase" evidence="2">
    <location>
        <begin position="30"/>
        <end position="128"/>
    </location>
</feature>
<reference evidence="3 4" key="1">
    <citation type="submission" date="2020-04" db="EMBL/GenBank/DDBJ databases">
        <title>Description of novel Gluconacetobacter.</title>
        <authorList>
            <person name="Sombolestani A."/>
        </authorList>
    </citation>
    <scope>NUCLEOTIDE SEQUENCE [LARGE SCALE GENOMIC DNA]</scope>
    <source>
        <strain evidence="3 4">LMG 19747</strain>
    </source>
</reference>
<feature type="transmembrane region" description="Helical" evidence="1">
    <location>
        <begin position="51"/>
        <end position="70"/>
    </location>
</feature>
<protein>
    <submittedName>
        <fullName evidence="3">Peptidase A24</fullName>
    </submittedName>
</protein>
<comment type="caution">
    <text evidence="3">The sequence shown here is derived from an EMBL/GenBank/DDBJ whole genome shotgun (WGS) entry which is preliminary data.</text>
</comment>
<dbReference type="EMBL" id="JABEQJ010000014">
    <property type="protein sequence ID" value="MBB2160835.1"/>
    <property type="molecule type" value="Genomic_DNA"/>
</dbReference>
<keyword evidence="1" id="KW-0472">Membrane</keyword>
<feature type="transmembrane region" description="Helical" evidence="1">
    <location>
        <begin position="112"/>
        <end position="132"/>
    </location>
</feature>
<proteinExistence type="predicted"/>
<organism evidence="3 4">
    <name type="scientific">Gluconacetobacter sacchari</name>
    <dbReference type="NCBI Taxonomy" id="92759"/>
    <lineage>
        <taxon>Bacteria</taxon>
        <taxon>Pseudomonadati</taxon>
        <taxon>Pseudomonadota</taxon>
        <taxon>Alphaproteobacteria</taxon>
        <taxon>Acetobacterales</taxon>
        <taxon>Acetobacteraceae</taxon>
        <taxon>Gluconacetobacter</taxon>
    </lineage>
</organism>
<sequence length="182" mass="19027">MSRRPVARVMAHVLADTARWPLVPACMGAVAVLLLRAALHDIATRQVSDRLVLGVALLDGMLAWLGGYPWRGLLSGLGLFALGVTCWSRGWMGGGDAKLLGAVGVALRPGQVPALVVDIALAGGVLALLYLLGRASLPPPHGVATPRTAVGRVLRVERWRLHRGCPLPYVCAIAGGSLVALL</sequence>
<evidence type="ECO:0000313" key="4">
    <source>
        <dbReference type="Proteomes" id="UP000589085"/>
    </source>
</evidence>
<dbReference type="Proteomes" id="UP000589085">
    <property type="component" value="Unassembled WGS sequence"/>
</dbReference>
<dbReference type="GO" id="GO:0016020">
    <property type="term" value="C:membrane"/>
    <property type="evidence" value="ECO:0007669"/>
    <property type="project" value="InterPro"/>
</dbReference>
<feature type="transmembrane region" description="Helical" evidence="1">
    <location>
        <begin position="20"/>
        <end position="39"/>
    </location>
</feature>
<dbReference type="Pfam" id="PF01478">
    <property type="entry name" value="Peptidase_A24"/>
    <property type="match status" value="1"/>
</dbReference>
<name>A0A7W4IDG8_9PROT</name>
<accession>A0A7W4IDG8</accession>
<keyword evidence="1" id="KW-1133">Transmembrane helix</keyword>
<dbReference type="InterPro" id="IPR000045">
    <property type="entry name" value="Prepilin_IV_endopep_pep"/>
</dbReference>
<evidence type="ECO:0000259" key="2">
    <source>
        <dbReference type="Pfam" id="PF01478"/>
    </source>
</evidence>